<dbReference type="EMBL" id="PDOE01000003">
    <property type="protein sequence ID" value="RKL67625.1"/>
    <property type="molecule type" value="Genomic_DNA"/>
</dbReference>
<reference evidence="2 3" key="1">
    <citation type="submission" date="2017-10" db="EMBL/GenBank/DDBJ databases">
        <title>Bacillus sp. nov., a halophilic bacterium isolated from a Keqin Lake.</title>
        <authorList>
            <person name="Wang H."/>
        </authorList>
    </citation>
    <scope>NUCLEOTIDE SEQUENCE [LARGE SCALE GENOMIC DNA]</scope>
    <source>
        <strain evidence="2 3">KCTC 13187</strain>
    </source>
</reference>
<dbReference type="InterPro" id="IPR029491">
    <property type="entry name" value="Helicase_HTH"/>
</dbReference>
<gene>
    <name evidence="2" type="ORF">CR203_09750</name>
</gene>
<evidence type="ECO:0000313" key="2">
    <source>
        <dbReference type="EMBL" id="RKL67625.1"/>
    </source>
</evidence>
<proteinExistence type="predicted"/>
<feature type="domain" description="Helicase Helix-turn-helix" evidence="1">
    <location>
        <begin position="243"/>
        <end position="331"/>
    </location>
</feature>
<dbReference type="Proteomes" id="UP000281498">
    <property type="component" value="Unassembled WGS sequence"/>
</dbReference>
<protein>
    <recommendedName>
        <fullName evidence="1">Helicase Helix-turn-helix domain-containing protein</fullName>
    </recommendedName>
</protein>
<name>A0A3A9KIV7_9BACI</name>
<keyword evidence="3" id="KW-1185">Reference proteome</keyword>
<evidence type="ECO:0000259" key="1">
    <source>
        <dbReference type="Pfam" id="PF14493"/>
    </source>
</evidence>
<sequence>MQGEKTLNGVIHLLKGKRSAQTIQDISLFQCEDITASLKRYSFQELKNLSHQMKNKNMLEECSLNTVSLTAEGCLKLKELSAVYHFPTEFNGLKYEWNHVAASFWEDLSLLVQTVSHLKDNNYRFLPVSVKKQSQQQVKQLLKTNGSIVDIGQALVKDLKQILHLSSDQKANLFVKKLTSSQRTGRTYSQLSMPFQQDPHYTEIIFWAIVHQIITKVSQTPEEYSILPILLPLEMKEQLVTDTARKTKEHLDKGLDLQRIANARGLKISTIEDHIVELSIHDPGFNTNVFITEEAKLLIQQTADLLQTTRLKPIKDNLGDRFSYFQIRVALSQKLKGVVRT</sequence>
<organism evidence="2 3">
    <name type="scientific">Salipaludibacillus neizhouensis</name>
    <dbReference type="NCBI Taxonomy" id="885475"/>
    <lineage>
        <taxon>Bacteria</taxon>
        <taxon>Bacillati</taxon>
        <taxon>Bacillota</taxon>
        <taxon>Bacilli</taxon>
        <taxon>Bacillales</taxon>
        <taxon>Bacillaceae</taxon>
    </lineage>
</organism>
<dbReference type="InterPro" id="IPR008308">
    <property type="entry name" value="YpbB-like"/>
</dbReference>
<dbReference type="Pfam" id="PF14493">
    <property type="entry name" value="HTH_40"/>
    <property type="match status" value="1"/>
</dbReference>
<dbReference type="PIRSF" id="PIRSF021350">
    <property type="entry name" value="UCP021350"/>
    <property type="match status" value="1"/>
</dbReference>
<comment type="caution">
    <text evidence="2">The sequence shown here is derived from an EMBL/GenBank/DDBJ whole genome shotgun (WGS) entry which is preliminary data.</text>
</comment>
<dbReference type="AlphaFoldDB" id="A0A3A9KIV7"/>
<accession>A0A3A9KIV7</accession>
<evidence type="ECO:0000313" key="3">
    <source>
        <dbReference type="Proteomes" id="UP000281498"/>
    </source>
</evidence>